<organism evidence="2 3">
    <name type="scientific">Methyloceanibacter caenitepidi</name>
    <dbReference type="NCBI Taxonomy" id="1384459"/>
    <lineage>
        <taxon>Bacteria</taxon>
        <taxon>Pseudomonadati</taxon>
        <taxon>Pseudomonadota</taxon>
        <taxon>Alphaproteobacteria</taxon>
        <taxon>Hyphomicrobiales</taxon>
        <taxon>Hyphomicrobiaceae</taxon>
        <taxon>Methyloceanibacter</taxon>
    </lineage>
</organism>
<dbReference type="RefSeq" id="WP_045364484.1">
    <property type="nucleotide sequence ID" value="NZ_AP014648.1"/>
</dbReference>
<dbReference type="HOGENOM" id="CLU_1419988_0_0_5"/>
<keyword evidence="1" id="KW-0472">Membrane</keyword>
<dbReference type="EMBL" id="AP014648">
    <property type="protein sequence ID" value="BAQ16113.1"/>
    <property type="molecule type" value="Genomic_DNA"/>
</dbReference>
<keyword evidence="1" id="KW-1133">Transmembrane helix</keyword>
<dbReference type="STRING" id="1384459.GL4_0650"/>
<feature type="transmembrane region" description="Helical" evidence="1">
    <location>
        <begin position="28"/>
        <end position="55"/>
    </location>
</feature>
<sequence>METVALSVLFAVLNRLRGWVGILVWLAAGAFGLIVWALTGEWIAAAAATGAFVIGESWGWTKWIRCTPGHFTQKQYDVLFLDDDTGKINGTYWLAELIAPERKDYWAHCFLGAYLRGLWWWLPVFGVLAWFGLVNFVDGAVSAAALSFAFPVVYWLAYRLPEIFGLRYLMRAEIIYGAIYGAVLGLTLFGV</sequence>
<feature type="transmembrane region" description="Helical" evidence="1">
    <location>
        <begin position="168"/>
        <end position="189"/>
    </location>
</feature>
<proteinExistence type="predicted"/>
<accession>A0A0A8JZ76</accession>
<reference evidence="2 3" key="1">
    <citation type="submission" date="2014-09" db="EMBL/GenBank/DDBJ databases">
        <title>Genome sequencing of Methyloceanibacter caenitepidi Gela4.</title>
        <authorList>
            <person name="Takeuchi M."/>
            <person name="Susumu S."/>
            <person name="Kamagata Y."/>
            <person name="Oshima K."/>
            <person name="Hattori M."/>
            <person name="Iwasaki W."/>
        </authorList>
    </citation>
    <scope>NUCLEOTIDE SEQUENCE [LARGE SCALE GENOMIC DNA]</scope>
    <source>
        <strain evidence="2 3">Gela4</strain>
    </source>
</reference>
<evidence type="ECO:0000313" key="2">
    <source>
        <dbReference type="EMBL" id="BAQ16113.1"/>
    </source>
</evidence>
<dbReference type="KEGG" id="mcg:GL4_0650"/>
<feature type="transmembrane region" description="Helical" evidence="1">
    <location>
        <begin position="128"/>
        <end position="156"/>
    </location>
</feature>
<protein>
    <submittedName>
        <fullName evidence="2">Uncharacterized protein</fullName>
    </submittedName>
</protein>
<name>A0A0A8JZ76_9HYPH</name>
<evidence type="ECO:0000256" key="1">
    <source>
        <dbReference type="SAM" id="Phobius"/>
    </source>
</evidence>
<keyword evidence="3" id="KW-1185">Reference proteome</keyword>
<evidence type="ECO:0000313" key="3">
    <source>
        <dbReference type="Proteomes" id="UP000031643"/>
    </source>
</evidence>
<dbReference type="Proteomes" id="UP000031643">
    <property type="component" value="Chromosome"/>
</dbReference>
<gene>
    <name evidence="2" type="ORF">GL4_0650</name>
</gene>
<dbReference type="AlphaFoldDB" id="A0A0A8JZ76"/>
<keyword evidence="1" id="KW-0812">Transmembrane</keyword>